<comment type="caution">
    <text evidence="1">The sequence shown here is derived from an EMBL/GenBank/DDBJ whole genome shotgun (WGS) entry which is preliminary data.</text>
</comment>
<dbReference type="EMBL" id="CM039172">
    <property type="protein sequence ID" value="KAH9780017.1"/>
    <property type="molecule type" value="Genomic_DNA"/>
</dbReference>
<protein>
    <submittedName>
        <fullName evidence="1">Uncharacterized protein</fullName>
    </submittedName>
</protein>
<reference evidence="2" key="1">
    <citation type="journal article" date="2023" name="Hortic. Res.">
        <title>A chromosome-level phased genome enabling allele-level studies in sweet orange: a case study on citrus Huanglongbing tolerance.</title>
        <authorList>
            <person name="Wu B."/>
            <person name="Yu Q."/>
            <person name="Deng Z."/>
            <person name="Duan Y."/>
            <person name="Luo F."/>
            <person name="Gmitter F. Jr."/>
        </authorList>
    </citation>
    <scope>NUCLEOTIDE SEQUENCE [LARGE SCALE GENOMIC DNA]</scope>
    <source>
        <strain evidence="2">cv. Valencia</strain>
    </source>
</reference>
<evidence type="ECO:0000313" key="1">
    <source>
        <dbReference type="EMBL" id="KAH9780017.1"/>
    </source>
</evidence>
<proteinExistence type="predicted"/>
<name>A0ACB8M2B9_CITSI</name>
<sequence>MRKDRSVVFQFDPEIERDRAIRDYDVLTPQVVHPGIIRPEVDAENFELKPVMFQMLQTVGQFNGLPNEDPHPYLKLFLELRNEITSFHQLEDESLYEAWERFKELLRRCPHHGIPCCIQLETFYNGLNPSTRLMVDASANGALLSKSYTEAYEILERIANNNYQWPSARQPAARGPIGVPNIDAITALSAQVTSLTNMQHPNFAWSSQNRNAPALNGQNKNTQPLDFHQQSQGQRHNSQDPITSLEALIKEYIAKNEAIVHSQAVSLRNLKNQMGQLATTMSSRTQGSLPSNTEDPRREGKEQCKVINLRFGKNVDSSVDVTRIGREFNSAQKLSQNGSMLQQPPLQDTGYTGQATATAEEVQSEHAEKEVAIPVVTTCTKPNKQNLISLEANQQFRHPPPFPQRFQKQKQDKQFSKFLEVLKQLHINIPFVEALEQMPNYVKFLKDILARKEGYRMDRCCSNTLDKVTTFEDVEEEDVAEIQTDWMDKQQSDKHNRFIEHLNLSDRKTLEVFMDDFSIFGETYNDCLHNLEEVLKRCEMTNLVLNWEKCHFMVQEGIMLGHKISKDGIEVDKTKIEVIDKLPPPNSVKGIRSFLGHAGFYRRFIKDFSKVTKPLCSLLEHDKPLYFDKDCLQAFGELKKVLITAPVVISPDWTLPFELMCDASDHSVGAVLGQRKDKVFHSIYYASKTLTQTHINYTTTEKELLAVVFFFDKFRAYLVCTRVTVYTDHAAIKYLISKKNAKPILIRWILLLQEFDLEIKDRKGTENQVADHLSQLDADTSPLTRKDITETFPDEQLLVVQQAQMLQQSESPYRRDPPYTGVMSCCSIWRPFWWSQNSCQSSVIRTGNMTKKQEMPLTNILEVEVFDVWGIDFMGPFPPFFGNLYILVAVDYVSKWVEATALPTNDAKTVVAFLQKNVFSKFGTARAIINDEGTHFCNKIFAAGMMKYGVRHKIATTYHPQSNGQAEVSNREIKKILEKVVNSTRNDWSLHLHDSLWAHRTAYKTPLGMSPYRIVYGKACHLPLKLEHKAHWELKKLNWDMHAAAEQRKLQLCELDELRLFSYENARIYKEGTKHWYDKHIQHRKFNPDQLTGIVQTIHNAAAKRGWQEFCNHPRDLVLPVVKEFYANLVSPDQHNIWVRNTLVPSDSRVINAFYNLPVEITWASWANEEGRIVNMIDLKSITKVWVKFLKSRLMPTTHTTTVLQERLVLLYVIVRGLPIDVGSIIAKEIRDCAVKTHRTAALLFPSLVTSICVVSGVRLDARDEHIKNNGVFTARTITRVAGESARTTIEPAVVTGARRAIGLEQTIQTLSNSITQCVEAQQRENGRFWSYLQHLDNQLHQFALYIKRTHRNFPNAPLQQFNFDTHTTDAPAEASAEATATEEPTEDATIKPQAEEESKAVELSDQPEEEDEEEEDPEEEPSIPVLASKGKDKGKAKMATPPDSADEIEQVDVKLAAATARAMPTPEQAKQLLAVIAAITAEGQAADALVTKPPQQTPTQPIRTSPRQSSKRKGSTSTGTATATPAPTPLASPAAKKTKTLPAASPKASPNDKLRSASKKR</sequence>
<dbReference type="Proteomes" id="UP000829398">
    <property type="component" value="Chromosome 3"/>
</dbReference>
<keyword evidence="2" id="KW-1185">Reference proteome</keyword>
<accession>A0ACB8M2B9</accession>
<organism evidence="1 2">
    <name type="scientific">Citrus sinensis</name>
    <name type="common">Sweet orange</name>
    <name type="synonym">Citrus aurantium var. sinensis</name>
    <dbReference type="NCBI Taxonomy" id="2711"/>
    <lineage>
        <taxon>Eukaryota</taxon>
        <taxon>Viridiplantae</taxon>
        <taxon>Streptophyta</taxon>
        <taxon>Embryophyta</taxon>
        <taxon>Tracheophyta</taxon>
        <taxon>Spermatophyta</taxon>
        <taxon>Magnoliopsida</taxon>
        <taxon>eudicotyledons</taxon>
        <taxon>Gunneridae</taxon>
        <taxon>Pentapetalae</taxon>
        <taxon>rosids</taxon>
        <taxon>malvids</taxon>
        <taxon>Sapindales</taxon>
        <taxon>Rutaceae</taxon>
        <taxon>Aurantioideae</taxon>
        <taxon>Citrus</taxon>
    </lineage>
</organism>
<evidence type="ECO:0000313" key="2">
    <source>
        <dbReference type="Proteomes" id="UP000829398"/>
    </source>
</evidence>
<gene>
    <name evidence="1" type="ORF">KPL71_007916</name>
</gene>